<dbReference type="PANTHER" id="PTHR30204:SF96">
    <property type="entry name" value="CHROMOSOME-ANCHORING PROTEIN RACA"/>
    <property type="match status" value="1"/>
</dbReference>
<dbReference type="InterPro" id="IPR000551">
    <property type="entry name" value="MerR-type_HTH_dom"/>
</dbReference>
<comment type="caution">
    <text evidence="3">The sequence shown here is derived from an EMBL/GenBank/DDBJ whole genome shotgun (WGS) entry which is preliminary data.</text>
</comment>
<dbReference type="SUPFAM" id="SSF46955">
    <property type="entry name" value="Putative DNA-binding domain"/>
    <property type="match status" value="1"/>
</dbReference>
<dbReference type="PROSITE" id="PS50937">
    <property type="entry name" value="HTH_MERR_2"/>
    <property type="match status" value="1"/>
</dbReference>
<dbReference type="Proteomes" id="UP001597120">
    <property type="component" value="Unassembled WGS sequence"/>
</dbReference>
<keyword evidence="1" id="KW-0238">DNA-binding</keyword>
<protein>
    <submittedName>
        <fullName evidence="3">MerR family transcriptional regulator</fullName>
    </submittedName>
</protein>
<dbReference type="EMBL" id="JBHTIU010000106">
    <property type="protein sequence ID" value="MFD0872296.1"/>
    <property type="molecule type" value="Genomic_DNA"/>
</dbReference>
<dbReference type="InterPro" id="IPR047057">
    <property type="entry name" value="MerR_fam"/>
</dbReference>
<dbReference type="PRINTS" id="PR00040">
    <property type="entry name" value="HTHMERR"/>
</dbReference>
<dbReference type="SMART" id="SM00422">
    <property type="entry name" value="HTH_MERR"/>
    <property type="match status" value="1"/>
</dbReference>
<accession>A0ABW3DG77</accession>
<gene>
    <name evidence="3" type="ORF">ACFQ03_24550</name>
</gene>
<evidence type="ECO:0000259" key="2">
    <source>
        <dbReference type="PROSITE" id="PS50937"/>
    </source>
</evidence>
<evidence type="ECO:0000256" key="1">
    <source>
        <dbReference type="ARBA" id="ARBA00023125"/>
    </source>
</evidence>
<name>A0ABW3DG77_9BACL</name>
<proteinExistence type="predicted"/>
<dbReference type="RefSeq" id="WP_379291610.1">
    <property type="nucleotide sequence ID" value="NZ_JBHTIU010000106.1"/>
</dbReference>
<dbReference type="Pfam" id="PF13411">
    <property type="entry name" value="MerR_1"/>
    <property type="match status" value="1"/>
</dbReference>
<reference evidence="4" key="1">
    <citation type="journal article" date="2019" name="Int. J. Syst. Evol. Microbiol.">
        <title>The Global Catalogue of Microorganisms (GCM) 10K type strain sequencing project: providing services to taxonomists for standard genome sequencing and annotation.</title>
        <authorList>
            <consortium name="The Broad Institute Genomics Platform"/>
            <consortium name="The Broad Institute Genome Sequencing Center for Infectious Disease"/>
            <person name="Wu L."/>
            <person name="Ma J."/>
        </authorList>
    </citation>
    <scope>NUCLEOTIDE SEQUENCE [LARGE SCALE GENOMIC DNA]</scope>
    <source>
        <strain evidence="4">CCUG 57263</strain>
    </source>
</reference>
<dbReference type="CDD" id="cd01106">
    <property type="entry name" value="HTH_TipAL-Mta"/>
    <property type="match status" value="1"/>
</dbReference>
<evidence type="ECO:0000313" key="3">
    <source>
        <dbReference type="EMBL" id="MFD0872296.1"/>
    </source>
</evidence>
<sequence>MYSIGQLSKKTGVTVRTLDYYDEVGLVVPSSATDGGHRLYSENDVLRLEQVLALKYMGFSLQQIKKILKESTVSWQQSIDQQLAMVKQQQIRLQALEKALEGVLYSIEFEGEVNWSIIFEMIRLFQHDPECAFRMFEKHFNNEEAKEIVRLNVRLGKEDLRKWHDIILEIQAHLDEDPGSDISQSLANRWLEQVRSMFGTDESRLDKMWEVVKDQQDGIAFYPMNAEVVQFLERAAAIMHERQTSGGLDSLSK</sequence>
<evidence type="ECO:0000313" key="4">
    <source>
        <dbReference type="Proteomes" id="UP001597120"/>
    </source>
</evidence>
<organism evidence="3 4">
    <name type="scientific">Paenibacillus residui</name>
    <dbReference type="NCBI Taxonomy" id="629724"/>
    <lineage>
        <taxon>Bacteria</taxon>
        <taxon>Bacillati</taxon>
        <taxon>Bacillota</taxon>
        <taxon>Bacilli</taxon>
        <taxon>Bacillales</taxon>
        <taxon>Paenibacillaceae</taxon>
        <taxon>Paenibacillus</taxon>
    </lineage>
</organism>
<feature type="domain" description="HTH merR-type" evidence="2">
    <location>
        <begin position="1"/>
        <end position="70"/>
    </location>
</feature>
<dbReference type="Gene3D" id="1.10.1660.10">
    <property type="match status" value="1"/>
</dbReference>
<dbReference type="PANTHER" id="PTHR30204">
    <property type="entry name" value="REDOX-CYCLING DRUG-SENSING TRANSCRIPTIONAL ACTIVATOR SOXR"/>
    <property type="match status" value="1"/>
</dbReference>
<dbReference type="InterPro" id="IPR009061">
    <property type="entry name" value="DNA-bd_dom_put_sf"/>
</dbReference>
<keyword evidence="4" id="KW-1185">Reference proteome</keyword>